<evidence type="ECO:0000259" key="5">
    <source>
        <dbReference type="PROSITE" id="PS50043"/>
    </source>
</evidence>
<evidence type="ECO:0000256" key="3">
    <source>
        <dbReference type="ARBA" id="ARBA00023163"/>
    </source>
</evidence>
<accession>A0ABY2XEX9</accession>
<dbReference type="Pfam" id="PF00072">
    <property type="entry name" value="Response_reg"/>
    <property type="match status" value="1"/>
</dbReference>
<dbReference type="CDD" id="cd17537">
    <property type="entry name" value="REC_FixJ"/>
    <property type="match status" value="1"/>
</dbReference>
<sequence>MNDQRPPVYVVDDDQDIRTSLSRGLGQRGFDVECFASAAEFLDAYDGEQAACLILDYGMPEMNGLELQALLTRRDLPLAVIFITGHGGVPESVQAMKGGAVDFLEKPFRQSVLVERIEAAFDIARAHQSARGLRNDIHARIGRLTAREKEIVDHILAHPAEASSKDIANSLGISPRTIDHHRARILEKLQVRSVVELVDLVGKLKQSEPGRT</sequence>
<dbReference type="InterPro" id="IPR036388">
    <property type="entry name" value="WH-like_DNA-bd_sf"/>
</dbReference>
<evidence type="ECO:0000313" key="7">
    <source>
        <dbReference type="EMBL" id="TMV15013.1"/>
    </source>
</evidence>
<feature type="modified residue" description="4-aspartylphosphate" evidence="4">
    <location>
        <position position="56"/>
    </location>
</feature>
<dbReference type="Pfam" id="PF00196">
    <property type="entry name" value="GerE"/>
    <property type="match status" value="1"/>
</dbReference>
<dbReference type="SUPFAM" id="SSF46894">
    <property type="entry name" value="C-terminal effector domain of the bipartite response regulators"/>
    <property type="match status" value="1"/>
</dbReference>
<dbReference type="PROSITE" id="PS50043">
    <property type="entry name" value="HTH_LUXR_2"/>
    <property type="match status" value="1"/>
</dbReference>
<dbReference type="InterPro" id="IPR001789">
    <property type="entry name" value="Sig_transdc_resp-reg_receiver"/>
</dbReference>
<keyword evidence="1" id="KW-0805">Transcription regulation</keyword>
<evidence type="ECO:0000259" key="6">
    <source>
        <dbReference type="PROSITE" id="PS50110"/>
    </source>
</evidence>
<proteinExistence type="predicted"/>
<name>A0ABY2XEX9_9RHOB</name>
<dbReference type="InterPro" id="IPR016032">
    <property type="entry name" value="Sig_transdc_resp-reg_C-effctor"/>
</dbReference>
<dbReference type="Gene3D" id="1.10.10.10">
    <property type="entry name" value="Winged helix-like DNA-binding domain superfamily/Winged helix DNA-binding domain"/>
    <property type="match status" value="1"/>
</dbReference>
<protein>
    <submittedName>
        <fullName evidence="7">Response regulator transcription factor</fullName>
    </submittedName>
</protein>
<reference evidence="7 8" key="1">
    <citation type="submission" date="2019-05" db="EMBL/GenBank/DDBJ databases">
        <title>Marivita sp. nov. isolated from sea sediment.</title>
        <authorList>
            <person name="Kim W."/>
        </authorList>
    </citation>
    <scope>NUCLEOTIDE SEQUENCE [LARGE SCALE GENOMIC DNA]</scope>
    <source>
        <strain evidence="7 8">CAU 1492</strain>
    </source>
</reference>
<organism evidence="7 8">
    <name type="scientific">Arenibacterium halophilum</name>
    <dbReference type="NCBI Taxonomy" id="2583821"/>
    <lineage>
        <taxon>Bacteria</taxon>
        <taxon>Pseudomonadati</taxon>
        <taxon>Pseudomonadota</taxon>
        <taxon>Alphaproteobacteria</taxon>
        <taxon>Rhodobacterales</taxon>
        <taxon>Paracoccaceae</taxon>
        <taxon>Arenibacterium</taxon>
    </lineage>
</organism>
<dbReference type="Proteomes" id="UP001191082">
    <property type="component" value="Unassembled WGS sequence"/>
</dbReference>
<dbReference type="SMART" id="SM00448">
    <property type="entry name" value="REC"/>
    <property type="match status" value="1"/>
</dbReference>
<dbReference type="SMART" id="SM00421">
    <property type="entry name" value="HTH_LUXR"/>
    <property type="match status" value="1"/>
</dbReference>
<keyword evidence="2" id="KW-0238">DNA-binding</keyword>
<keyword evidence="4" id="KW-0597">Phosphoprotein</keyword>
<evidence type="ECO:0000256" key="4">
    <source>
        <dbReference type="PROSITE-ProRule" id="PRU00169"/>
    </source>
</evidence>
<comment type="caution">
    <text evidence="7">The sequence shown here is derived from an EMBL/GenBank/DDBJ whole genome shotgun (WGS) entry which is preliminary data.</text>
</comment>
<feature type="domain" description="Response regulatory" evidence="6">
    <location>
        <begin position="7"/>
        <end position="121"/>
    </location>
</feature>
<dbReference type="RefSeq" id="WP_138863044.1">
    <property type="nucleotide sequence ID" value="NZ_VCPC01000001.1"/>
</dbReference>
<dbReference type="PANTHER" id="PTHR44688:SF16">
    <property type="entry name" value="DNA-BINDING TRANSCRIPTIONAL ACTIVATOR DEVR_DOSR"/>
    <property type="match status" value="1"/>
</dbReference>
<dbReference type="SUPFAM" id="SSF52172">
    <property type="entry name" value="CheY-like"/>
    <property type="match status" value="1"/>
</dbReference>
<gene>
    <name evidence="7" type="ORF">FGK64_03330</name>
</gene>
<dbReference type="PANTHER" id="PTHR44688">
    <property type="entry name" value="DNA-BINDING TRANSCRIPTIONAL ACTIVATOR DEVR_DOSR"/>
    <property type="match status" value="1"/>
</dbReference>
<dbReference type="CDD" id="cd06170">
    <property type="entry name" value="LuxR_C_like"/>
    <property type="match status" value="1"/>
</dbReference>
<dbReference type="Gene3D" id="3.40.50.2300">
    <property type="match status" value="1"/>
</dbReference>
<dbReference type="EMBL" id="VCPC01000001">
    <property type="protein sequence ID" value="TMV15013.1"/>
    <property type="molecule type" value="Genomic_DNA"/>
</dbReference>
<dbReference type="InterPro" id="IPR011006">
    <property type="entry name" value="CheY-like_superfamily"/>
</dbReference>
<evidence type="ECO:0000256" key="2">
    <source>
        <dbReference type="ARBA" id="ARBA00023125"/>
    </source>
</evidence>
<dbReference type="InterPro" id="IPR000792">
    <property type="entry name" value="Tscrpt_reg_LuxR_C"/>
</dbReference>
<keyword evidence="8" id="KW-1185">Reference proteome</keyword>
<evidence type="ECO:0000256" key="1">
    <source>
        <dbReference type="ARBA" id="ARBA00023015"/>
    </source>
</evidence>
<keyword evidence="3" id="KW-0804">Transcription</keyword>
<evidence type="ECO:0000313" key="8">
    <source>
        <dbReference type="Proteomes" id="UP001191082"/>
    </source>
</evidence>
<feature type="domain" description="HTH luxR-type" evidence="5">
    <location>
        <begin position="137"/>
        <end position="205"/>
    </location>
</feature>
<dbReference type="PROSITE" id="PS50110">
    <property type="entry name" value="RESPONSE_REGULATORY"/>
    <property type="match status" value="1"/>
</dbReference>